<proteinExistence type="predicted"/>
<dbReference type="InterPro" id="IPR003718">
    <property type="entry name" value="OsmC/Ohr_fam"/>
</dbReference>
<dbReference type="Proteomes" id="UP000509301">
    <property type="component" value="Chromosome"/>
</dbReference>
<evidence type="ECO:0000313" key="1">
    <source>
        <dbReference type="EMBL" id="QKQ99157.1"/>
    </source>
</evidence>
<dbReference type="AlphaFoldDB" id="A0A6N0NUJ7"/>
<dbReference type="InterPro" id="IPR015946">
    <property type="entry name" value="KH_dom-like_a/b"/>
</dbReference>
<dbReference type="RefSeq" id="WP_174628775.1">
    <property type="nucleotide sequence ID" value="NZ_CP049074.1"/>
</dbReference>
<accession>A0A6N0NUJ7</accession>
<dbReference type="InterPro" id="IPR036102">
    <property type="entry name" value="OsmC/Ohrsf"/>
</dbReference>
<protein>
    <submittedName>
        <fullName evidence="1">OsmC family protein</fullName>
    </submittedName>
</protein>
<dbReference type="Gene3D" id="3.30.300.20">
    <property type="match status" value="1"/>
</dbReference>
<dbReference type="PANTHER" id="PTHR35368">
    <property type="entry name" value="HYDROPEROXIDE REDUCTASE"/>
    <property type="match status" value="1"/>
</dbReference>
<organism evidence="1 2">
    <name type="scientific">Metallosphaera tengchongensis</name>
    <dbReference type="NCBI Taxonomy" id="1532350"/>
    <lineage>
        <taxon>Archaea</taxon>
        <taxon>Thermoproteota</taxon>
        <taxon>Thermoprotei</taxon>
        <taxon>Sulfolobales</taxon>
        <taxon>Sulfolobaceae</taxon>
        <taxon>Metallosphaera</taxon>
    </lineage>
</organism>
<dbReference type="GeneID" id="55640480"/>
<keyword evidence="2" id="KW-1185">Reference proteome</keyword>
<dbReference type="Pfam" id="PF02566">
    <property type="entry name" value="OsmC"/>
    <property type="match status" value="1"/>
</dbReference>
<dbReference type="EMBL" id="CP049074">
    <property type="protein sequence ID" value="QKQ99157.1"/>
    <property type="molecule type" value="Genomic_DNA"/>
</dbReference>
<dbReference type="OrthoDB" id="106754at2157"/>
<sequence length="137" mass="15383">MITFTAEGKLEGDRALVSVKDTELKIGFIGSDDPTPEELLLGAALSCMLLTIHYIARERRVSFDEISGYIEGELDPKGFQGDPSIRPGVLKVKYDIVVVSKDERMGEVLELSLRRCPLKDTLMRGTEVDVKWEIRRV</sequence>
<evidence type="ECO:0000313" key="2">
    <source>
        <dbReference type="Proteomes" id="UP000509301"/>
    </source>
</evidence>
<gene>
    <name evidence="1" type="ORF">GWK48_01000</name>
</gene>
<dbReference type="PANTHER" id="PTHR35368:SF1">
    <property type="entry name" value="HYDROPEROXIDE REDUCTASE"/>
    <property type="match status" value="1"/>
</dbReference>
<dbReference type="SUPFAM" id="SSF82784">
    <property type="entry name" value="OsmC-like"/>
    <property type="match status" value="1"/>
</dbReference>
<reference evidence="1 2" key="1">
    <citation type="submission" date="2020-02" db="EMBL/GenBank/DDBJ databases">
        <title>Comparative genome analysis reveals the metabolism and evolution of the thermophilic archaeal genus Metallosphaera.</title>
        <authorList>
            <person name="Jiang C."/>
        </authorList>
    </citation>
    <scope>NUCLEOTIDE SEQUENCE [LARGE SCALE GENOMIC DNA]</scope>
    <source>
        <strain evidence="1 2">Ric-A</strain>
    </source>
</reference>
<name>A0A6N0NUJ7_9CREN</name>
<dbReference type="InterPro" id="IPR052924">
    <property type="entry name" value="OsmC/Ohr_hydroprdx_reductase"/>
</dbReference>
<dbReference type="KEGG" id="mten:GWK48_01000"/>